<accession>A0A699KRF8</accession>
<proteinExistence type="predicted"/>
<feature type="region of interest" description="Disordered" evidence="1">
    <location>
        <begin position="1"/>
        <end position="98"/>
    </location>
</feature>
<name>A0A699KRF8_TANCI</name>
<protein>
    <submittedName>
        <fullName evidence="2">Armadillo-type fold</fullName>
    </submittedName>
</protein>
<comment type="caution">
    <text evidence="2">The sequence shown here is derived from an EMBL/GenBank/DDBJ whole genome shotgun (WGS) entry which is preliminary data.</text>
</comment>
<reference evidence="2" key="1">
    <citation type="journal article" date="2019" name="Sci. Rep.">
        <title>Draft genome of Tanacetum cinerariifolium, the natural source of mosquito coil.</title>
        <authorList>
            <person name="Yamashiro T."/>
            <person name="Shiraishi A."/>
            <person name="Satake H."/>
            <person name="Nakayama K."/>
        </authorList>
    </citation>
    <scope>NUCLEOTIDE SEQUENCE</scope>
</reference>
<feature type="compositionally biased region" description="Acidic residues" evidence="1">
    <location>
        <begin position="1"/>
        <end position="14"/>
    </location>
</feature>
<dbReference type="AlphaFoldDB" id="A0A699KRF8"/>
<gene>
    <name evidence="2" type="ORF">Tci_673377</name>
</gene>
<organism evidence="2">
    <name type="scientific">Tanacetum cinerariifolium</name>
    <name type="common">Dalmatian daisy</name>
    <name type="synonym">Chrysanthemum cinerariifolium</name>
    <dbReference type="NCBI Taxonomy" id="118510"/>
    <lineage>
        <taxon>Eukaryota</taxon>
        <taxon>Viridiplantae</taxon>
        <taxon>Streptophyta</taxon>
        <taxon>Embryophyta</taxon>
        <taxon>Tracheophyta</taxon>
        <taxon>Spermatophyta</taxon>
        <taxon>Magnoliopsida</taxon>
        <taxon>eudicotyledons</taxon>
        <taxon>Gunneridae</taxon>
        <taxon>Pentapetalae</taxon>
        <taxon>asterids</taxon>
        <taxon>campanulids</taxon>
        <taxon>Asterales</taxon>
        <taxon>Asteraceae</taxon>
        <taxon>Asteroideae</taxon>
        <taxon>Anthemideae</taxon>
        <taxon>Anthemidinae</taxon>
        <taxon>Tanacetum</taxon>
    </lineage>
</organism>
<sequence>MTESSEMSETEQDGEPNPSVKLEEKRVPESSVMEQASEQVSGGLEEKIVPESSEMINVEKDCEPNQRVKLEEKKLHESSEMIEAEQACEWRTGRKETA</sequence>
<dbReference type="EMBL" id="BKCJ010533676">
    <property type="protein sequence ID" value="GFB01406.1"/>
    <property type="molecule type" value="Genomic_DNA"/>
</dbReference>
<evidence type="ECO:0000313" key="2">
    <source>
        <dbReference type="EMBL" id="GFB01406.1"/>
    </source>
</evidence>
<evidence type="ECO:0000256" key="1">
    <source>
        <dbReference type="SAM" id="MobiDB-lite"/>
    </source>
</evidence>
<feature type="compositionally biased region" description="Basic and acidic residues" evidence="1">
    <location>
        <begin position="57"/>
        <end position="79"/>
    </location>
</feature>